<dbReference type="RefSeq" id="WP_131169618.1">
    <property type="nucleotide sequence ID" value="NZ_SDMQ01000015.1"/>
</dbReference>
<dbReference type="PANTHER" id="PTHR40274:SF3">
    <property type="entry name" value="VIRGINIAMYCIN B LYASE"/>
    <property type="match status" value="1"/>
</dbReference>
<evidence type="ECO:0000313" key="4">
    <source>
        <dbReference type="Proteomes" id="UP000292373"/>
    </source>
</evidence>
<gene>
    <name evidence="3" type="ORF">ET989_12845</name>
</gene>
<keyword evidence="2" id="KW-0732">Signal</keyword>
<dbReference type="EMBL" id="SDMQ01000015">
    <property type="protein sequence ID" value="TBT83018.1"/>
    <property type="molecule type" value="Genomic_DNA"/>
</dbReference>
<dbReference type="SUPFAM" id="SSF63829">
    <property type="entry name" value="Calcium-dependent phosphotriesterase"/>
    <property type="match status" value="1"/>
</dbReference>
<accession>A0A4Q9KBG6</accession>
<dbReference type="SUPFAM" id="SSF50998">
    <property type="entry name" value="Quinoprotein alcohol dehydrogenase-like"/>
    <property type="match status" value="1"/>
</dbReference>
<dbReference type="Proteomes" id="UP000292373">
    <property type="component" value="Unassembled WGS sequence"/>
</dbReference>
<dbReference type="OrthoDB" id="3715694at2"/>
<feature type="compositionally biased region" description="Polar residues" evidence="1">
    <location>
        <begin position="605"/>
        <end position="617"/>
    </location>
</feature>
<name>A0A4Q9KBG6_9ACTN</name>
<dbReference type="InterPro" id="IPR018391">
    <property type="entry name" value="PQQ_b-propeller_rpt"/>
</dbReference>
<dbReference type="AlphaFoldDB" id="A0A4Q9KBG6"/>
<dbReference type="Gene3D" id="2.130.10.10">
    <property type="entry name" value="YVTN repeat-like/Quinoprotein amine dehydrogenase"/>
    <property type="match status" value="2"/>
</dbReference>
<keyword evidence="4" id="KW-1185">Reference proteome</keyword>
<feature type="chain" id="PRO_5039188924" evidence="2">
    <location>
        <begin position="29"/>
        <end position="617"/>
    </location>
</feature>
<dbReference type="InterPro" id="IPR015943">
    <property type="entry name" value="WD40/YVTN_repeat-like_dom_sf"/>
</dbReference>
<dbReference type="SMART" id="SM00564">
    <property type="entry name" value="PQQ"/>
    <property type="match status" value="2"/>
</dbReference>
<reference evidence="3 4" key="1">
    <citation type="submission" date="2019-01" db="EMBL/GenBank/DDBJ databases">
        <title>Lactibacter flavus gen. nov., sp. nov., a novel bacterium of the family Propionibacteriaceae isolated from raw milk and dairy products.</title>
        <authorList>
            <person name="Huptas C."/>
            <person name="Wenning M."/>
            <person name="Breitenwieser F."/>
            <person name="Doll E."/>
            <person name="Von Neubeck M."/>
            <person name="Busse H.-J."/>
            <person name="Scherer S."/>
        </authorList>
    </citation>
    <scope>NUCLEOTIDE SEQUENCE [LARGE SCALE GENOMIC DNA]</scope>
    <source>
        <strain evidence="3 4">KCTC 33808</strain>
    </source>
</reference>
<dbReference type="SUPFAM" id="SSF101898">
    <property type="entry name" value="NHL repeat"/>
    <property type="match status" value="1"/>
</dbReference>
<proteinExistence type="predicted"/>
<evidence type="ECO:0000256" key="2">
    <source>
        <dbReference type="SAM" id="SignalP"/>
    </source>
</evidence>
<sequence>MKHTAARLLTSLLLVGGLLTTSAAPAEAVVPPTRFTSLEGMPLTGVTAPGSHLGYGANGEPLLYYVSSGSTAYFSAVDARTGQRVFEAPMPGAGGSWIVDVGPNGEVYSGAYGNGSLFRWIPGQPTIENLGQAVPGETFIWSLDITEDGTVFGGTGQVGGHLFSWDPDAKSFTDYGPNSIGEPLLIHGTAIAPNGQVYGLEGLRPGLVRLDPTTRQYTRMTLPTGADPTVTGYDLDVRGNLMFARFGDKPSSLHVMDLTTEEWIDAIPGVHGLRMSEVSPDGRSTYFVKEQQLYRYDLQDRTYTATGVTGLKDMRAFGFLRLGLPDFPGETLIGSDYEGNVLRYDPATGKSETMRADAVGAPAPIRSIAEGPDGKVYAGSYLNGGLASYDPRTGEKVAFAPEVGQAEGMTTHAGALYVGTYPGADIWRFDPSEPAVTGVNPRRVLRLRELEQSRPYAMVSAGQYLAIGTVPSNGKFGGGLTLLDTETGEYHFEEVVPDHSIVGLGYHDGILYGSTSVYGGVGADRPTEKDGYVFAYDIEQRKVLWQVKPVPGEGSFGAPILDQSGHLWVHSPATLVKMDPATGAVLATKTLSSTTRGTPSPTPTAAESSGWTRTTGT</sequence>
<evidence type="ECO:0000256" key="1">
    <source>
        <dbReference type="SAM" id="MobiDB-lite"/>
    </source>
</evidence>
<dbReference type="InterPro" id="IPR051344">
    <property type="entry name" value="Vgb"/>
</dbReference>
<organism evidence="3 4">
    <name type="scientific">Propioniciclava sinopodophylli</name>
    <dbReference type="NCBI Taxonomy" id="1837344"/>
    <lineage>
        <taxon>Bacteria</taxon>
        <taxon>Bacillati</taxon>
        <taxon>Actinomycetota</taxon>
        <taxon>Actinomycetes</taxon>
        <taxon>Propionibacteriales</taxon>
        <taxon>Propionibacteriaceae</taxon>
        <taxon>Propioniciclava</taxon>
    </lineage>
</organism>
<feature type="region of interest" description="Disordered" evidence="1">
    <location>
        <begin position="591"/>
        <end position="617"/>
    </location>
</feature>
<comment type="caution">
    <text evidence="3">The sequence shown here is derived from an EMBL/GenBank/DDBJ whole genome shotgun (WGS) entry which is preliminary data.</text>
</comment>
<protein>
    <submittedName>
        <fullName evidence="3">Uncharacterized protein</fullName>
    </submittedName>
</protein>
<dbReference type="PANTHER" id="PTHR40274">
    <property type="entry name" value="VIRGINIAMYCIN B LYASE"/>
    <property type="match status" value="1"/>
</dbReference>
<dbReference type="InterPro" id="IPR011047">
    <property type="entry name" value="Quinoprotein_ADH-like_sf"/>
</dbReference>
<evidence type="ECO:0000313" key="3">
    <source>
        <dbReference type="EMBL" id="TBT83018.1"/>
    </source>
</evidence>
<feature type="signal peptide" evidence="2">
    <location>
        <begin position="1"/>
        <end position="28"/>
    </location>
</feature>